<gene>
    <name evidence="2" type="ORF">RPMA_10980</name>
</gene>
<evidence type="ECO:0000256" key="1">
    <source>
        <dbReference type="SAM" id="SignalP"/>
    </source>
</evidence>
<keyword evidence="1" id="KW-0732">Signal</keyword>
<sequence>MPMIRTSLAVVAPLIALSATASAQVPQSIAEPDATIVAIYHAEGTQIYECTADADKQLSWVFREPTASLFADGLTVGRHYAGPRWELSDGSIVAAKPVGRAPGKTAGDIQWLKLAVTVNRGDGKLAHVDVIQRINTSGGVASGRCEEAGQLLNVPYSADYAFLRKD</sequence>
<accession>A0ABX8AID7</accession>
<evidence type="ECO:0000313" key="2">
    <source>
        <dbReference type="EMBL" id="QUS42364.1"/>
    </source>
</evidence>
<dbReference type="PANTHER" id="PTHR35567:SF1">
    <property type="entry name" value="CONSERVED FUNGAL PROTEIN (AFU_ORTHOLOGUE AFUA_1G14230)"/>
    <property type="match status" value="1"/>
</dbReference>
<protein>
    <submittedName>
        <fullName evidence="2">DUF3455 domain-containing protein</fullName>
    </submittedName>
</protein>
<organism evidence="2 3">
    <name type="scientific">Tardiphaga alba</name>
    <dbReference type="NCBI Taxonomy" id="340268"/>
    <lineage>
        <taxon>Bacteria</taxon>
        <taxon>Pseudomonadati</taxon>
        <taxon>Pseudomonadota</taxon>
        <taxon>Alphaproteobacteria</taxon>
        <taxon>Hyphomicrobiales</taxon>
        <taxon>Nitrobacteraceae</taxon>
        <taxon>Tardiphaga</taxon>
    </lineage>
</organism>
<reference evidence="2 3" key="1">
    <citation type="submission" date="2019-02" db="EMBL/GenBank/DDBJ databases">
        <title>Emended description of the genus Rhodopseudomonas and description of Rhodopseudomonas albus sp. nov., a non-phototrophic, heavy-metal-tolerant bacterium isolated from garden soil.</title>
        <authorList>
            <person name="Bao Z."/>
            <person name="Cao W.W."/>
            <person name="Sato Y."/>
            <person name="Nishizawa T."/>
            <person name="Zhao J."/>
            <person name="Guo Y."/>
            <person name="Ohta H."/>
        </authorList>
    </citation>
    <scope>NUCLEOTIDE SEQUENCE [LARGE SCALE GENOMIC DNA]</scope>
    <source>
        <strain evidence="2 3">SK50-23</strain>
    </source>
</reference>
<feature type="chain" id="PRO_5045304932" evidence="1">
    <location>
        <begin position="24"/>
        <end position="166"/>
    </location>
</feature>
<dbReference type="InterPro" id="IPR021851">
    <property type="entry name" value="DUF3455"/>
</dbReference>
<dbReference type="EMBL" id="CP036498">
    <property type="protein sequence ID" value="QUS42364.1"/>
    <property type="molecule type" value="Genomic_DNA"/>
</dbReference>
<proteinExistence type="predicted"/>
<keyword evidence="3" id="KW-1185">Reference proteome</keyword>
<dbReference type="Proteomes" id="UP000682843">
    <property type="component" value="Chromosome"/>
</dbReference>
<dbReference type="Pfam" id="PF11937">
    <property type="entry name" value="DUF3455"/>
    <property type="match status" value="2"/>
</dbReference>
<feature type="signal peptide" evidence="1">
    <location>
        <begin position="1"/>
        <end position="23"/>
    </location>
</feature>
<dbReference type="PANTHER" id="PTHR35567">
    <property type="entry name" value="MALATE DEHYDROGENASE (AFU_ORTHOLOGUE AFUA_2G13800)"/>
    <property type="match status" value="1"/>
</dbReference>
<name>A0ABX8AID7_9BRAD</name>
<evidence type="ECO:0000313" key="3">
    <source>
        <dbReference type="Proteomes" id="UP000682843"/>
    </source>
</evidence>